<protein>
    <submittedName>
        <fullName evidence="3">Uncharacterized protein LOC104606372</fullName>
    </submittedName>
</protein>
<dbReference type="RefSeq" id="XP_010269825.1">
    <property type="nucleotide sequence ID" value="XM_010271523.2"/>
</dbReference>
<feature type="compositionally biased region" description="Polar residues" evidence="1">
    <location>
        <begin position="83"/>
        <end position="100"/>
    </location>
</feature>
<proteinExistence type="predicted"/>
<dbReference type="KEGG" id="nnu:104606372"/>
<dbReference type="InParanoid" id="A0A1U8AQA3"/>
<organism evidence="2 3">
    <name type="scientific">Nelumbo nucifera</name>
    <name type="common">Sacred lotus</name>
    <dbReference type="NCBI Taxonomy" id="4432"/>
    <lineage>
        <taxon>Eukaryota</taxon>
        <taxon>Viridiplantae</taxon>
        <taxon>Streptophyta</taxon>
        <taxon>Embryophyta</taxon>
        <taxon>Tracheophyta</taxon>
        <taxon>Spermatophyta</taxon>
        <taxon>Magnoliopsida</taxon>
        <taxon>Proteales</taxon>
        <taxon>Nelumbonaceae</taxon>
        <taxon>Nelumbo</taxon>
    </lineage>
</organism>
<sequence>MPTTLQFVCFGEKVVLVIVYVEKPTRRKATASASASLSHNHQLHHSIKQGFTCGKSASPAGRGYNRRAELLHYSRCLRESAPPVSSTPVHPPRQQASKNQQRLKAKIKSKYFSAPACLCFWKILIQRNLEENNNKKKD</sequence>
<name>A0A1U8AQA3_NELNU</name>
<keyword evidence="2" id="KW-1185">Reference proteome</keyword>
<evidence type="ECO:0000313" key="2">
    <source>
        <dbReference type="Proteomes" id="UP000189703"/>
    </source>
</evidence>
<accession>A0A1U8AQA3</accession>
<dbReference type="OrthoDB" id="1695119at2759"/>
<evidence type="ECO:0000313" key="3">
    <source>
        <dbReference type="RefSeq" id="XP_010269825.1"/>
    </source>
</evidence>
<feature type="region of interest" description="Disordered" evidence="1">
    <location>
        <begin position="80"/>
        <end position="101"/>
    </location>
</feature>
<dbReference type="eggNOG" id="ENOG502S6FX">
    <property type="taxonomic scope" value="Eukaryota"/>
</dbReference>
<dbReference type="GeneID" id="104606372"/>
<gene>
    <name evidence="3" type="primary">LOC104606372</name>
</gene>
<evidence type="ECO:0000256" key="1">
    <source>
        <dbReference type="SAM" id="MobiDB-lite"/>
    </source>
</evidence>
<dbReference type="Proteomes" id="UP000189703">
    <property type="component" value="Unplaced"/>
</dbReference>
<reference evidence="3" key="1">
    <citation type="submission" date="2025-08" db="UniProtKB">
        <authorList>
            <consortium name="RefSeq"/>
        </authorList>
    </citation>
    <scope>IDENTIFICATION</scope>
</reference>
<dbReference type="AlphaFoldDB" id="A0A1U8AQA3"/>